<name>A0ABM9PEP3_9FLAO</name>
<sequence length="332" mass="37281">MKSDIIVVHTHFHKRRTGVTRSVENVMPYLQKIAPTYLYGYGVDGEKISTKELKKLIFSDKKVVVHCHRNNEIMKMLYYRLLGAKFKLVSTRHAESKPSGLTRFLLKKSDSVITLTNSMHQALGIENTKVAHGVNTDMFHPKENVSLSNVQQENIIICAGRVRKAKGQIVLLEGAVEVLKNNRDWALVIVGKVDKPPFLEEMKTIVNKHDVVNQVYFVDETPDIVMYYQAAKVAVVPSFTEGFSLVCAEAMSCGNTVVATKDVGVHSELITNNKSGYLFEAGSFQELEKILFNLVEDGSKDLGEEGRKEIVQNWSAKKEAEELFKVYKGITG</sequence>
<dbReference type="Proteomes" id="UP001497527">
    <property type="component" value="Unassembled WGS sequence"/>
</dbReference>
<dbReference type="Pfam" id="PF00534">
    <property type="entry name" value="Glycos_transf_1"/>
    <property type="match status" value="1"/>
</dbReference>
<dbReference type="InterPro" id="IPR001296">
    <property type="entry name" value="Glyco_trans_1"/>
</dbReference>
<feature type="domain" description="Glycosyl transferase family 1" evidence="1">
    <location>
        <begin position="148"/>
        <end position="308"/>
    </location>
</feature>
<comment type="caution">
    <text evidence="2">The sequence shown here is derived from an EMBL/GenBank/DDBJ whole genome shotgun (WGS) entry which is preliminary data.</text>
</comment>
<dbReference type="CDD" id="cd03801">
    <property type="entry name" value="GT4_PimA-like"/>
    <property type="match status" value="1"/>
</dbReference>
<evidence type="ECO:0000313" key="2">
    <source>
        <dbReference type="EMBL" id="CAL2104021.1"/>
    </source>
</evidence>
<dbReference type="SUPFAM" id="SSF53756">
    <property type="entry name" value="UDP-Glycosyltransferase/glycogen phosphorylase"/>
    <property type="match status" value="1"/>
</dbReference>
<organism evidence="2 3">
    <name type="scientific">Tenacibaculum polynesiense</name>
    <dbReference type="NCBI Taxonomy" id="3137857"/>
    <lineage>
        <taxon>Bacteria</taxon>
        <taxon>Pseudomonadati</taxon>
        <taxon>Bacteroidota</taxon>
        <taxon>Flavobacteriia</taxon>
        <taxon>Flavobacteriales</taxon>
        <taxon>Flavobacteriaceae</taxon>
        <taxon>Tenacibaculum</taxon>
    </lineage>
</organism>
<dbReference type="EC" id="2.4.1.-" evidence="2"/>
<gene>
    <name evidence="2" type="ORF">T190423A01A_50269</name>
</gene>
<dbReference type="Gene3D" id="3.40.50.2000">
    <property type="entry name" value="Glycogen Phosphorylase B"/>
    <property type="match status" value="2"/>
</dbReference>
<protein>
    <submittedName>
        <fullName evidence="2">Mannosyltransferase</fullName>
        <ecNumber evidence="2">2.4.1.-</ecNumber>
    </submittedName>
</protein>
<proteinExistence type="predicted"/>
<evidence type="ECO:0000313" key="3">
    <source>
        <dbReference type="Proteomes" id="UP001497527"/>
    </source>
</evidence>
<evidence type="ECO:0000259" key="1">
    <source>
        <dbReference type="Pfam" id="PF00534"/>
    </source>
</evidence>
<keyword evidence="2" id="KW-0808">Transferase</keyword>
<keyword evidence="2" id="KW-0328">Glycosyltransferase</keyword>
<accession>A0ABM9PEP3</accession>
<reference evidence="2 3" key="1">
    <citation type="submission" date="2024-05" db="EMBL/GenBank/DDBJ databases">
        <authorList>
            <person name="Duchaud E."/>
        </authorList>
    </citation>
    <scope>NUCLEOTIDE SEQUENCE [LARGE SCALE GENOMIC DNA]</scope>
    <source>
        <strain evidence="2">Ena-SAMPLE-TAB-13-05-2024-13:56:06:370-140308</strain>
    </source>
</reference>
<keyword evidence="3" id="KW-1185">Reference proteome</keyword>
<dbReference type="GO" id="GO:0016757">
    <property type="term" value="F:glycosyltransferase activity"/>
    <property type="evidence" value="ECO:0007669"/>
    <property type="project" value="UniProtKB-KW"/>
</dbReference>
<dbReference type="RefSeq" id="WP_348718009.1">
    <property type="nucleotide sequence ID" value="NZ_CAXJIO010000014.1"/>
</dbReference>
<dbReference type="EMBL" id="CAXJIO010000014">
    <property type="protein sequence ID" value="CAL2104021.1"/>
    <property type="molecule type" value="Genomic_DNA"/>
</dbReference>
<dbReference type="PANTHER" id="PTHR12526">
    <property type="entry name" value="GLYCOSYLTRANSFERASE"/>
    <property type="match status" value="1"/>
</dbReference>